<name>A0A6A3V253_9STRA</name>
<dbReference type="EMBL" id="QXGB01007215">
    <property type="protein sequence ID" value="KAE9159492.1"/>
    <property type="molecule type" value="Genomic_DNA"/>
</dbReference>
<accession>A0A6A3V253</accession>
<dbReference type="Proteomes" id="UP000433483">
    <property type="component" value="Unassembled WGS sequence"/>
</dbReference>
<proteinExistence type="predicted"/>
<sequence length="23" mass="2628">MAAAGRGRRQGYNNYSIQEQMLL</sequence>
<feature type="non-terminal residue" evidence="1">
    <location>
        <position position="23"/>
    </location>
</feature>
<dbReference type="AlphaFoldDB" id="A0A6A3V253"/>
<evidence type="ECO:0000313" key="2">
    <source>
        <dbReference type="Proteomes" id="UP000433483"/>
    </source>
</evidence>
<reference evidence="1 2" key="1">
    <citation type="submission" date="2018-08" db="EMBL/GenBank/DDBJ databases">
        <title>Genomic investigation of the strawberry pathogen Phytophthora fragariae indicates pathogenicity is determined by transcriptional variation in three key races.</title>
        <authorList>
            <person name="Adams T.M."/>
            <person name="Armitage A.D."/>
            <person name="Sobczyk M.K."/>
            <person name="Bates H.J."/>
            <person name="Dunwell J.M."/>
            <person name="Nellist C.F."/>
            <person name="Harrison R.J."/>
        </authorList>
    </citation>
    <scope>NUCLEOTIDE SEQUENCE [LARGE SCALE GENOMIC DNA]</scope>
    <source>
        <strain evidence="1 2">NOV-27</strain>
    </source>
</reference>
<comment type="caution">
    <text evidence="1">The sequence shown here is derived from an EMBL/GenBank/DDBJ whole genome shotgun (WGS) entry which is preliminary data.</text>
</comment>
<keyword evidence="2" id="KW-1185">Reference proteome</keyword>
<gene>
    <name evidence="1" type="ORF">PF005_g32016</name>
</gene>
<protein>
    <submittedName>
        <fullName evidence="1">Uncharacterized protein</fullName>
    </submittedName>
</protein>
<organism evidence="1 2">
    <name type="scientific">Phytophthora fragariae</name>
    <dbReference type="NCBI Taxonomy" id="53985"/>
    <lineage>
        <taxon>Eukaryota</taxon>
        <taxon>Sar</taxon>
        <taxon>Stramenopiles</taxon>
        <taxon>Oomycota</taxon>
        <taxon>Peronosporomycetes</taxon>
        <taxon>Peronosporales</taxon>
        <taxon>Peronosporaceae</taxon>
        <taxon>Phytophthora</taxon>
    </lineage>
</organism>
<evidence type="ECO:0000313" key="1">
    <source>
        <dbReference type="EMBL" id="KAE9159492.1"/>
    </source>
</evidence>